<comment type="subcellular location">
    <subcellularLocation>
        <location evidence="2">Cell outer membrane</location>
        <topology evidence="2">Multi-pass membrane protein</topology>
    </subcellularLocation>
</comment>
<dbReference type="NCBIfam" id="TIGR04057">
    <property type="entry name" value="SusC_RagA_signa"/>
    <property type="match status" value="1"/>
</dbReference>
<organism evidence="5 6">
    <name type="scientific">Prevotella histicola F0411</name>
    <dbReference type="NCBI Taxonomy" id="857291"/>
    <lineage>
        <taxon>Bacteria</taxon>
        <taxon>Pseudomonadati</taxon>
        <taxon>Bacteroidota</taxon>
        <taxon>Bacteroidia</taxon>
        <taxon>Bacteroidales</taxon>
        <taxon>Prevotellaceae</taxon>
        <taxon>Prevotella</taxon>
    </lineage>
</organism>
<keyword evidence="2" id="KW-1134">Transmembrane beta strand</keyword>
<keyword evidence="6" id="KW-1185">Reference proteome</keyword>
<evidence type="ECO:0000259" key="4">
    <source>
        <dbReference type="Pfam" id="PF07715"/>
    </source>
</evidence>
<dbReference type="GeneID" id="85230985"/>
<gene>
    <name evidence="5" type="ORF">HMPREF9138_01721</name>
</gene>
<dbReference type="Gene3D" id="2.60.40.1120">
    <property type="entry name" value="Carboxypeptidase-like, regulatory domain"/>
    <property type="match status" value="1"/>
</dbReference>
<dbReference type="InterPro" id="IPR039426">
    <property type="entry name" value="TonB-dep_rcpt-like"/>
</dbReference>
<evidence type="ECO:0000256" key="1">
    <source>
        <dbReference type="ARBA" id="ARBA00022729"/>
    </source>
</evidence>
<dbReference type="EMBL" id="AFXP01000018">
    <property type="protein sequence ID" value="EHG15643.1"/>
    <property type="molecule type" value="Genomic_DNA"/>
</dbReference>
<dbReference type="PATRIC" id="fig|857291.3.peg.1713"/>
<dbReference type="HOGENOM" id="CLU_004317_3_1_10"/>
<evidence type="ECO:0000256" key="3">
    <source>
        <dbReference type="SAM" id="SignalP"/>
    </source>
</evidence>
<feature type="domain" description="TonB-dependent receptor plug" evidence="4">
    <location>
        <begin position="113"/>
        <end position="220"/>
    </location>
</feature>
<keyword evidence="2" id="KW-0812">Transmembrane</keyword>
<dbReference type="InterPro" id="IPR037066">
    <property type="entry name" value="Plug_dom_sf"/>
</dbReference>
<keyword evidence="2" id="KW-0472">Membrane</keyword>
<comment type="similarity">
    <text evidence="2">Belongs to the TonB-dependent receptor family.</text>
</comment>
<dbReference type="Pfam" id="PF07715">
    <property type="entry name" value="Plug"/>
    <property type="match status" value="1"/>
</dbReference>
<dbReference type="FunFam" id="2.170.130.10:FF:000003">
    <property type="entry name" value="SusC/RagA family TonB-linked outer membrane protein"/>
    <property type="match status" value="1"/>
</dbReference>
<dbReference type="GO" id="GO:0015344">
    <property type="term" value="F:siderophore uptake transmembrane transporter activity"/>
    <property type="evidence" value="ECO:0007669"/>
    <property type="project" value="TreeGrafter"/>
</dbReference>
<protein>
    <recommendedName>
        <fullName evidence="4">TonB-dependent receptor plug domain-containing protein</fullName>
    </recommendedName>
</protein>
<dbReference type="SUPFAM" id="SSF56935">
    <property type="entry name" value="Porins"/>
    <property type="match status" value="1"/>
</dbReference>
<dbReference type="InterPro" id="IPR023997">
    <property type="entry name" value="TonB-dep_OMP_SusC/RagA_CS"/>
</dbReference>
<accession>G6AHZ4</accession>
<dbReference type="PANTHER" id="PTHR30069">
    <property type="entry name" value="TONB-DEPENDENT OUTER MEMBRANE RECEPTOR"/>
    <property type="match status" value="1"/>
</dbReference>
<evidence type="ECO:0000256" key="2">
    <source>
        <dbReference type="PROSITE-ProRule" id="PRU01360"/>
    </source>
</evidence>
<dbReference type="SUPFAM" id="SSF49464">
    <property type="entry name" value="Carboxypeptidase regulatory domain-like"/>
    <property type="match status" value="1"/>
</dbReference>
<name>G6AHZ4_9BACT</name>
<dbReference type="AlphaFoldDB" id="G6AHZ4"/>
<dbReference type="InterPro" id="IPR012910">
    <property type="entry name" value="Plug_dom"/>
</dbReference>
<dbReference type="PROSITE" id="PS52016">
    <property type="entry name" value="TONB_DEPENDENT_REC_3"/>
    <property type="match status" value="1"/>
</dbReference>
<dbReference type="GO" id="GO:0009279">
    <property type="term" value="C:cell outer membrane"/>
    <property type="evidence" value="ECO:0007669"/>
    <property type="project" value="UniProtKB-SubCell"/>
</dbReference>
<feature type="chain" id="PRO_5003484910" description="TonB-dependent receptor plug domain-containing protein" evidence="3">
    <location>
        <begin position="22"/>
        <end position="284"/>
    </location>
</feature>
<dbReference type="GO" id="GO:0044718">
    <property type="term" value="P:siderophore transmembrane transport"/>
    <property type="evidence" value="ECO:0007669"/>
    <property type="project" value="TreeGrafter"/>
</dbReference>
<reference evidence="5 6" key="1">
    <citation type="submission" date="2011-10" db="EMBL/GenBank/DDBJ databases">
        <title>The Genome Sequence of Prevotella histicola F0411.</title>
        <authorList>
            <consortium name="The Broad Institute Genome Sequencing Platform"/>
            <person name="Earl A."/>
            <person name="Ward D."/>
            <person name="Feldgarden M."/>
            <person name="Gevers D."/>
            <person name="Izard J."/>
            <person name="Ganesan A."/>
            <person name="Blanton J.M."/>
            <person name="Baranova O.V."/>
            <person name="Tanner A.C."/>
            <person name="Mathney J.M.J."/>
            <person name="Dewhirst F.E."/>
            <person name="Young S.K."/>
            <person name="Zeng Q."/>
            <person name="Gargeya S."/>
            <person name="Fitzgerald M."/>
            <person name="Haas B."/>
            <person name="Abouelleil A."/>
            <person name="Alvarado L."/>
            <person name="Arachchi H.M."/>
            <person name="Berlin A."/>
            <person name="Brown A."/>
            <person name="Chapman S.B."/>
            <person name="Chen Z."/>
            <person name="Dunbar C."/>
            <person name="Freedman E."/>
            <person name="Gearin G."/>
            <person name="Gellesch M."/>
            <person name="Goldberg J."/>
            <person name="Griggs A."/>
            <person name="Gujja S."/>
            <person name="Heiman D."/>
            <person name="Howarth C."/>
            <person name="Larson L."/>
            <person name="Lui A."/>
            <person name="MacDonald P.J.P."/>
            <person name="Montmayeur A."/>
            <person name="Murphy C."/>
            <person name="Neiman D."/>
            <person name="Pearson M."/>
            <person name="Priest M."/>
            <person name="Roberts A."/>
            <person name="Saif S."/>
            <person name="Shea T."/>
            <person name="Shenoy N."/>
            <person name="Sisk P."/>
            <person name="Stolte C."/>
            <person name="Sykes S."/>
            <person name="Wortman J."/>
            <person name="Nusbaum C."/>
            <person name="Birren B."/>
        </authorList>
    </citation>
    <scope>NUCLEOTIDE SEQUENCE [LARGE SCALE GENOMIC DNA]</scope>
    <source>
        <strain evidence="5 6">F0411</strain>
    </source>
</reference>
<keyword evidence="1 3" id="KW-0732">Signal</keyword>
<keyword evidence="2" id="KW-0813">Transport</keyword>
<keyword evidence="2" id="KW-0998">Cell outer membrane</keyword>
<proteinExistence type="inferred from homology"/>
<comment type="caution">
    <text evidence="5">The sequence shown here is derived from an EMBL/GenBank/DDBJ whole genome shotgun (WGS) entry which is preliminary data.</text>
</comment>
<evidence type="ECO:0000313" key="6">
    <source>
        <dbReference type="Proteomes" id="UP000004597"/>
    </source>
</evidence>
<dbReference type="Pfam" id="PF13715">
    <property type="entry name" value="CarbopepD_reg_2"/>
    <property type="match status" value="1"/>
</dbReference>
<sequence>MKRRLIMFFAGFFLCLGTALAQTEISGTVVSSEDGQPVIGASILVVGTQNGTATDIDGHFSLSAKSGSKITVSYIGMKTQTLTGKAKMKIALDPDGKVMDEVMVVAFGTQSKASFAGSAAVVNSGDLKKKITTNVADALVGSVPGLQMTGSSGAPGADNANIHIRGIASLYASTTPLIIVDGAPYPASLSNIPQDDIESVTVLKDASSAALYGARGAAGVILITTKKGKGKATINVESKWGVTSRSIQDYDVFTDPGEYMEAYYKQFYNYAFYKKGMTREQANQ</sequence>
<dbReference type="STRING" id="857291.HMPREF9138_01721"/>
<dbReference type="Gene3D" id="2.170.130.10">
    <property type="entry name" value="TonB-dependent receptor, plug domain"/>
    <property type="match status" value="1"/>
</dbReference>
<dbReference type="RefSeq" id="WP_008823631.1">
    <property type="nucleotide sequence ID" value="NZ_JH376764.1"/>
</dbReference>
<evidence type="ECO:0000313" key="5">
    <source>
        <dbReference type="EMBL" id="EHG15643.1"/>
    </source>
</evidence>
<feature type="signal peptide" evidence="3">
    <location>
        <begin position="1"/>
        <end position="21"/>
    </location>
</feature>
<dbReference type="InterPro" id="IPR008969">
    <property type="entry name" value="CarboxyPept-like_regulatory"/>
</dbReference>
<dbReference type="Proteomes" id="UP000004597">
    <property type="component" value="Unassembled WGS sequence"/>
</dbReference>
<dbReference type="PANTHER" id="PTHR30069:SF29">
    <property type="entry name" value="HEMOGLOBIN AND HEMOGLOBIN-HAPTOGLOBIN-BINDING PROTEIN 1-RELATED"/>
    <property type="match status" value="1"/>
</dbReference>